<dbReference type="InterPro" id="IPR002696">
    <property type="entry name" value="Membr_insert_effic_factor_YidD"/>
</dbReference>
<keyword evidence="3" id="KW-1185">Reference proteome</keyword>
<dbReference type="Proteomes" id="UP000509414">
    <property type="component" value="Chromosome"/>
</dbReference>
<dbReference type="NCBIfam" id="TIGR00278">
    <property type="entry name" value="membrane protein insertion efficiency factor YidD"/>
    <property type="match status" value="1"/>
</dbReference>
<dbReference type="EMBL" id="CP049075">
    <property type="protein sequence ID" value="QLI05659.1"/>
    <property type="molecule type" value="Genomic_DNA"/>
</dbReference>
<proteinExistence type="inferred from homology"/>
<dbReference type="RefSeq" id="WP_178696990.1">
    <property type="nucleotide sequence ID" value="NZ_CP049075.1"/>
</dbReference>
<dbReference type="HAMAP" id="MF_00386">
    <property type="entry name" value="UPF0161_YidD"/>
    <property type="match status" value="1"/>
</dbReference>
<dbReference type="PANTHER" id="PTHR33383:SF1">
    <property type="entry name" value="MEMBRANE PROTEIN INSERTION EFFICIENCY FACTOR-RELATED"/>
    <property type="match status" value="1"/>
</dbReference>
<name>A0A7H9CLI6_9BACT</name>
<dbReference type="PANTHER" id="PTHR33383">
    <property type="entry name" value="MEMBRANE PROTEIN INSERTION EFFICIENCY FACTOR-RELATED"/>
    <property type="match status" value="1"/>
</dbReference>
<dbReference type="SMART" id="SM01234">
    <property type="entry name" value="Haemolytic"/>
    <property type="match status" value="1"/>
</dbReference>
<comment type="subcellular location">
    <subcellularLocation>
        <location evidence="1">Cell membrane</location>
        <topology evidence="1">Peripheral membrane protein</topology>
        <orientation evidence="1">Cytoplasmic side</orientation>
    </subcellularLocation>
</comment>
<comment type="similarity">
    <text evidence="1">Belongs to the UPF0161 family.</text>
</comment>
<keyword evidence="1" id="KW-1003">Cell membrane</keyword>
<evidence type="ECO:0000256" key="1">
    <source>
        <dbReference type="HAMAP-Rule" id="MF_00386"/>
    </source>
</evidence>
<organism evidence="2 3">
    <name type="scientific">Candidatus Campylobacter infans</name>
    <dbReference type="NCBI Taxonomy" id="2561898"/>
    <lineage>
        <taxon>Bacteria</taxon>
        <taxon>Pseudomonadati</taxon>
        <taxon>Campylobacterota</taxon>
        <taxon>Epsilonproteobacteria</taxon>
        <taxon>Campylobacterales</taxon>
        <taxon>Campylobacteraceae</taxon>
        <taxon>Campylobacter</taxon>
    </lineage>
</organism>
<protein>
    <recommendedName>
        <fullName evidence="1">Putative membrane protein insertion efficiency factor</fullName>
    </recommendedName>
</protein>
<accession>A0A7H9CLI6</accession>
<evidence type="ECO:0000313" key="3">
    <source>
        <dbReference type="Proteomes" id="UP000509414"/>
    </source>
</evidence>
<evidence type="ECO:0000313" key="2">
    <source>
        <dbReference type="EMBL" id="QLI05659.1"/>
    </source>
</evidence>
<keyword evidence="1" id="KW-0472">Membrane</keyword>
<dbReference type="GO" id="GO:0005886">
    <property type="term" value="C:plasma membrane"/>
    <property type="evidence" value="ECO:0007669"/>
    <property type="project" value="UniProtKB-SubCell"/>
</dbReference>
<dbReference type="AlphaFoldDB" id="A0A7H9CLI6"/>
<sequence length="110" mass="13419">MQKFINELISFYQRYISVLFGQKCRYYPSCSNYALWYLKNENFFIASFKICLRILRCNQLFRGGVDYPIIKRKHNNPARLKKLDKIPKISYFLVPIKQNKFYLIKNFKEK</sequence>
<gene>
    <name evidence="2" type="ORF">CINF_1169</name>
</gene>
<dbReference type="Pfam" id="PF01809">
    <property type="entry name" value="YidD"/>
    <property type="match status" value="1"/>
</dbReference>
<dbReference type="KEGG" id="cinf:CINF_1169"/>
<reference evidence="2 3" key="1">
    <citation type="submission" date="2020-02" db="EMBL/GenBank/DDBJ databases">
        <title>Complete genome sequence of the novel Campylobacter species Candidatus Campylobacter infans.</title>
        <authorList>
            <person name="Duim B."/>
            <person name="Zomer A."/>
            <person name="van der Graaf L."/>
            <person name="Wagenaar J."/>
        </authorList>
    </citation>
    <scope>NUCLEOTIDE SEQUENCE [LARGE SCALE GENOMIC DNA]</scope>
    <source>
        <strain evidence="2 3">19S00001</strain>
    </source>
</reference>
<comment type="function">
    <text evidence="1">Could be involved in insertion of integral membrane proteins into the membrane.</text>
</comment>